<reference evidence="2" key="1">
    <citation type="journal article" date="2015" name="Nature">
        <title>Complex archaea that bridge the gap between prokaryotes and eukaryotes.</title>
        <authorList>
            <person name="Spang A."/>
            <person name="Saw J.H."/>
            <person name="Jorgensen S.L."/>
            <person name="Zaremba-Niedzwiedzka K."/>
            <person name="Martijn J."/>
            <person name="Lind A.E."/>
            <person name="van Eijk R."/>
            <person name="Schleper C."/>
            <person name="Guy L."/>
            <person name="Ettema T.J."/>
        </authorList>
    </citation>
    <scope>NUCLEOTIDE SEQUENCE</scope>
</reference>
<name>A0A0F8ZFZ3_9ZZZZ</name>
<proteinExistence type="predicted"/>
<dbReference type="AlphaFoldDB" id="A0A0F8ZFZ3"/>
<feature type="domain" description="N-acetyltransferase" evidence="1">
    <location>
        <begin position="1"/>
        <end position="67"/>
    </location>
</feature>
<dbReference type="PROSITE" id="PS51186">
    <property type="entry name" value="GNAT"/>
    <property type="match status" value="1"/>
</dbReference>
<organism evidence="2">
    <name type="scientific">marine sediment metagenome</name>
    <dbReference type="NCBI Taxonomy" id="412755"/>
    <lineage>
        <taxon>unclassified sequences</taxon>
        <taxon>metagenomes</taxon>
        <taxon>ecological metagenomes</taxon>
    </lineage>
</organism>
<gene>
    <name evidence="2" type="ORF">LCGC14_3039730</name>
</gene>
<dbReference type="InterPro" id="IPR000182">
    <property type="entry name" value="GNAT_dom"/>
</dbReference>
<dbReference type="CDD" id="cd04301">
    <property type="entry name" value="NAT_SF"/>
    <property type="match status" value="1"/>
</dbReference>
<dbReference type="GO" id="GO:0016747">
    <property type="term" value="F:acyltransferase activity, transferring groups other than amino-acyl groups"/>
    <property type="evidence" value="ECO:0007669"/>
    <property type="project" value="InterPro"/>
</dbReference>
<evidence type="ECO:0000259" key="1">
    <source>
        <dbReference type="PROSITE" id="PS51186"/>
    </source>
</evidence>
<dbReference type="InterPro" id="IPR016181">
    <property type="entry name" value="Acyl_CoA_acyltransferase"/>
</dbReference>
<dbReference type="EMBL" id="LAZR01063743">
    <property type="protein sequence ID" value="KKK58906.1"/>
    <property type="molecule type" value="Genomic_DNA"/>
</dbReference>
<feature type="non-terminal residue" evidence="2">
    <location>
        <position position="1"/>
    </location>
</feature>
<protein>
    <recommendedName>
        <fullName evidence="1">N-acetyltransferase domain-containing protein</fullName>
    </recommendedName>
</protein>
<sequence length="69" mass="7619">VRLALQKKGIGSTLLAFAEEKLSSLGCMKINLQIMDGNDAVQQFYKANGYLTEKRISMGKRLNENIEGA</sequence>
<dbReference type="Gene3D" id="3.40.630.30">
    <property type="match status" value="1"/>
</dbReference>
<evidence type="ECO:0000313" key="2">
    <source>
        <dbReference type="EMBL" id="KKK58906.1"/>
    </source>
</evidence>
<dbReference type="SUPFAM" id="SSF55729">
    <property type="entry name" value="Acyl-CoA N-acyltransferases (Nat)"/>
    <property type="match status" value="1"/>
</dbReference>
<comment type="caution">
    <text evidence="2">The sequence shown here is derived from an EMBL/GenBank/DDBJ whole genome shotgun (WGS) entry which is preliminary data.</text>
</comment>
<dbReference type="Pfam" id="PF00583">
    <property type="entry name" value="Acetyltransf_1"/>
    <property type="match status" value="1"/>
</dbReference>
<accession>A0A0F8ZFZ3</accession>